<sequence length="110" mass="12545">MTPNLSKVRFDDDFQITVNFHNSTDSSYPFRNSVAASTCPSKQFYKGLNSTYNVIDDWTLPHSRNRSSELPTKLTRSVVTRKGLLTRVLMFSGFAKRGSDKPYDLLPSIY</sequence>
<keyword evidence="2" id="KW-1185">Reference proteome</keyword>
<dbReference type="EMBL" id="FJUW01000021">
    <property type="protein sequence ID" value="CZT01021.1"/>
    <property type="molecule type" value="Genomic_DNA"/>
</dbReference>
<dbReference type="Proteomes" id="UP000178129">
    <property type="component" value="Unassembled WGS sequence"/>
</dbReference>
<accession>A0A1E1KSN3</accession>
<protein>
    <submittedName>
        <fullName evidence="1">Uncharacterized protein</fullName>
    </submittedName>
</protein>
<dbReference type="AlphaFoldDB" id="A0A1E1KSN3"/>
<evidence type="ECO:0000313" key="1">
    <source>
        <dbReference type="EMBL" id="CZT01021.1"/>
    </source>
</evidence>
<dbReference type="InParanoid" id="A0A1E1KSN3"/>
<reference evidence="2" key="1">
    <citation type="submission" date="2016-03" db="EMBL/GenBank/DDBJ databases">
        <authorList>
            <person name="Ploux O."/>
        </authorList>
    </citation>
    <scope>NUCLEOTIDE SEQUENCE [LARGE SCALE GENOMIC DNA]</scope>
    <source>
        <strain evidence="2">UK7</strain>
    </source>
</reference>
<gene>
    <name evidence="1" type="ORF">RCO7_14630</name>
</gene>
<evidence type="ECO:0000313" key="2">
    <source>
        <dbReference type="Proteomes" id="UP000178129"/>
    </source>
</evidence>
<comment type="caution">
    <text evidence="1">The sequence shown here is derived from an EMBL/GenBank/DDBJ whole genome shotgun (WGS) entry which is preliminary data.</text>
</comment>
<organism evidence="1 2">
    <name type="scientific">Rhynchosporium graminicola</name>
    <dbReference type="NCBI Taxonomy" id="2792576"/>
    <lineage>
        <taxon>Eukaryota</taxon>
        <taxon>Fungi</taxon>
        <taxon>Dikarya</taxon>
        <taxon>Ascomycota</taxon>
        <taxon>Pezizomycotina</taxon>
        <taxon>Leotiomycetes</taxon>
        <taxon>Helotiales</taxon>
        <taxon>Ploettnerulaceae</taxon>
        <taxon>Rhynchosporium</taxon>
    </lineage>
</organism>
<name>A0A1E1KSN3_9HELO</name>
<proteinExistence type="predicted"/>